<dbReference type="GO" id="GO:0019622">
    <property type="term" value="P:3-(3-hydroxy)phenylpropionate catabolic process"/>
    <property type="evidence" value="ECO:0007669"/>
    <property type="project" value="TreeGrafter"/>
</dbReference>
<dbReference type="Pfam" id="PF01494">
    <property type="entry name" value="FAD_binding_3"/>
    <property type="match status" value="1"/>
</dbReference>
<dbReference type="InterPro" id="IPR002938">
    <property type="entry name" value="FAD-bd"/>
</dbReference>
<gene>
    <name evidence="3" type="ORF">SAMN05660209_05056</name>
</gene>
<dbReference type="SUPFAM" id="SSF51905">
    <property type="entry name" value="FAD/NAD(P)-binding domain"/>
    <property type="match status" value="1"/>
</dbReference>
<name>A0A1H3R6Z8_9ACTN</name>
<dbReference type="AlphaFoldDB" id="A0A1H3R6Z8"/>
<dbReference type="GO" id="GO:0071949">
    <property type="term" value="F:FAD binding"/>
    <property type="evidence" value="ECO:0007669"/>
    <property type="project" value="InterPro"/>
</dbReference>
<organism evidence="3 4">
    <name type="scientific">Geodermatophilus africanus</name>
    <dbReference type="NCBI Taxonomy" id="1137993"/>
    <lineage>
        <taxon>Bacteria</taxon>
        <taxon>Bacillati</taxon>
        <taxon>Actinomycetota</taxon>
        <taxon>Actinomycetes</taxon>
        <taxon>Geodermatophilales</taxon>
        <taxon>Geodermatophilaceae</taxon>
        <taxon>Geodermatophilus</taxon>
    </lineage>
</organism>
<dbReference type="GO" id="GO:0008688">
    <property type="term" value="F:3-(3-hydroxyphenyl)propionate hydroxylase activity"/>
    <property type="evidence" value="ECO:0007669"/>
    <property type="project" value="TreeGrafter"/>
</dbReference>
<dbReference type="EMBL" id="FNOT01000031">
    <property type="protein sequence ID" value="SDZ21447.1"/>
    <property type="molecule type" value="Genomic_DNA"/>
</dbReference>
<dbReference type="NCBIfam" id="NF004829">
    <property type="entry name" value="PRK06183.1-3"/>
    <property type="match status" value="1"/>
</dbReference>
<dbReference type="PANTHER" id="PTHR43476">
    <property type="entry name" value="3-(3-HYDROXY-PHENYL)PROPIONATE/3-HYDROXYCINNAMIC ACID HYDROXYLASE"/>
    <property type="match status" value="1"/>
</dbReference>
<feature type="domain" description="FAD-binding" evidence="2">
    <location>
        <begin position="31"/>
        <end position="363"/>
    </location>
</feature>
<evidence type="ECO:0000256" key="1">
    <source>
        <dbReference type="ARBA" id="ARBA00023002"/>
    </source>
</evidence>
<dbReference type="STRING" id="1137993.SAMN05660209_05056"/>
<sequence length="504" mass="53563">MAQVTPREIGRNVAATPRCAGWDSGAVTERPVVVVGAGPVGLTAALLLARRGLPVVVLERQAAPYGQPRAVHLDDEALRALADGGIAEEFLRVSRPVRGLRLLDGRRRVLAEFARATSPGPHGWPQGSMFAQPDLEELLLAAVRRSPLVEVHTGCELVDLVRDGAVTRDRASGARSTLRAAAVLGCDGANSTVRALIGARMRDLGRPDRWLVADLRSADPLPLWPGVHQVCDPHRAATAMPVSGDRYRVEFRLRPGETRDDLAARLPALLAPWGAADAEVVRVAEYTYRAQVADRWRSGRVLLAGDAAHLTPPFIGQGLGLGLRDVHQLAWKLVAVLAGTAPERLLDTHQAERAPHARAMVRLALLLGRLMTGGGGGAAVLRRVVLAGVGRVPAVARFATDSRTPPLRRGPLVVRRGRAGRRLAGTLLPRAAVVCDGREVPVDDVLGPGTARLRLLAPGRLAVRPEGSPEVVVADVDGALTGWLRRAGAASVVVRPDRIVLSAS</sequence>
<evidence type="ECO:0000259" key="2">
    <source>
        <dbReference type="Pfam" id="PF01494"/>
    </source>
</evidence>
<dbReference type="Gene3D" id="3.30.70.2450">
    <property type="match status" value="1"/>
</dbReference>
<proteinExistence type="predicted"/>
<dbReference type="InterPro" id="IPR036188">
    <property type="entry name" value="FAD/NAD-bd_sf"/>
</dbReference>
<dbReference type="PRINTS" id="PR00420">
    <property type="entry name" value="RNGMNOXGNASE"/>
</dbReference>
<accession>A0A1H3R6Z8</accession>
<dbReference type="Gene3D" id="3.50.50.60">
    <property type="entry name" value="FAD/NAD(P)-binding domain"/>
    <property type="match status" value="1"/>
</dbReference>
<keyword evidence="1" id="KW-0560">Oxidoreductase</keyword>
<dbReference type="PANTHER" id="PTHR43476:SF3">
    <property type="entry name" value="FAD-BINDING MONOOXYGENASE"/>
    <property type="match status" value="1"/>
</dbReference>
<evidence type="ECO:0000313" key="3">
    <source>
        <dbReference type="EMBL" id="SDZ21447.1"/>
    </source>
</evidence>
<reference evidence="4" key="1">
    <citation type="submission" date="2016-10" db="EMBL/GenBank/DDBJ databases">
        <authorList>
            <person name="Varghese N."/>
            <person name="Submissions S."/>
        </authorList>
    </citation>
    <scope>NUCLEOTIDE SEQUENCE [LARGE SCALE GENOMIC DNA]</scope>
    <source>
        <strain evidence="4">DSM 45422</strain>
    </source>
</reference>
<dbReference type="InterPro" id="IPR050631">
    <property type="entry name" value="PheA/TfdB_FAD_monoxygenase"/>
</dbReference>
<keyword evidence="4" id="KW-1185">Reference proteome</keyword>
<dbReference type="Proteomes" id="UP000198921">
    <property type="component" value="Unassembled WGS sequence"/>
</dbReference>
<evidence type="ECO:0000313" key="4">
    <source>
        <dbReference type="Proteomes" id="UP000198921"/>
    </source>
</evidence>
<protein>
    <submittedName>
        <fullName evidence="3">3-(3-hydroxy-phenyl)propionate hydroxylase</fullName>
    </submittedName>
</protein>